<dbReference type="AlphaFoldDB" id="A0A7J6W412"/>
<evidence type="ECO:0000313" key="3">
    <source>
        <dbReference type="Proteomes" id="UP000554482"/>
    </source>
</evidence>
<evidence type="ECO:0000256" key="1">
    <source>
        <dbReference type="SAM" id="MobiDB-lite"/>
    </source>
</evidence>
<comment type="caution">
    <text evidence="2">The sequence shown here is derived from an EMBL/GenBank/DDBJ whole genome shotgun (WGS) entry which is preliminary data.</text>
</comment>
<organism evidence="2 3">
    <name type="scientific">Thalictrum thalictroides</name>
    <name type="common">Rue-anemone</name>
    <name type="synonym">Anemone thalictroides</name>
    <dbReference type="NCBI Taxonomy" id="46969"/>
    <lineage>
        <taxon>Eukaryota</taxon>
        <taxon>Viridiplantae</taxon>
        <taxon>Streptophyta</taxon>
        <taxon>Embryophyta</taxon>
        <taxon>Tracheophyta</taxon>
        <taxon>Spermatophyta</taxon>
        <taxon>Magnoliopsida</taxon>
        <taxon>Ranunculales</taxon>
        <taxon>Ranunculaceae</taxon>
        <taxon>Thalictroideae</taxon>
        <taxon>Thalictrum</taxon>
    </lineage>
</organism>
<proteinExistence type="predicted"/>
<keyword evidence="3" id="KW-1185">Reference proteome</keyword>
<reference evidence="2 3" key="1">
    <citation type="submission" date="2020-06" db="EMBL/GenBank/DDBJ databases">
        <title>Transcriptomic and genomic resources for Thalictrum thalictroides and T. hernandezii: Facilitating candidate gene discovery in an emerging model plant lineage.</title>
        <authorList>
            <person name="Arias T."/>
            <person name="Riano-Pachon D.M."/>
            <person name="Di Stilio V.S."/>
        </authorList>
    </citation>
    <scope>NUCLEOTIDE SEQUENCE [LARGE SCALE GENOMIC DNA]</scope>
    <source>
        <strain evidence="3">cv. WT478/WT964</strain>
        <tissue evidence="2">Leaves</tissue>
    </source>
</reference>
<dbReference type="EMBL" id="JABWDY010022708">
    <property type="protein sequence ID" value="KAF5191538.1"/>
    <property type="molecule type" value="Genomic_DNA"/>
</dbReference>
<protein>
    <submittedName>
        <fullName evidence="2">Uncharacterized protein</fullName>
    </submittedName>
</protein>
<sequence>MGAADKIWVRKVPVQTEIEIKGATDKKGITSAETKLGATDNNWVRVPGQGRMNRPEKEKSWAQVVSGSRYEPIREVVEETQEQGIEPNSEVQVSRPKYVVQQLSVQIETQEEAKATKTHKTLLENRKGKALFIQKGPSSSGHPSLRLSKQLWPNNKTGGKLRMGRIKQLARQTMLSEYQRLGENEKAQQLVVEIDSTDSTCSVSSPFFSKQFSQGEGSSQKEFPKLLKQQTVCVQREKEDSGEGSGSVSCPPGFETKKEAGPVVNFGALIDQECSILKTTGDVDEWVNTVIGPISKNLGLSSTRGDEAIKKFFMELGHAKLKERKTREGNEDESEQLNYELCNEEFEGHKFEYG</sequence>
<name>A0A7J6W412_THATH</name>
<gene>
    <name evidence="2" type="ORF">FRX31_018875</name>
</gene>
<accession>A0A7J6W412</accession>
<feature type="region of interest" description="Disordered" evidence="1">
    <location>
        <begin position="133"/>
        <end position="159"/>
    </location>
</feature>
<evidence type="ECO:0000313" key="2">
    <source>
        <dbReference type="EMBL" id="KAF5191538.1"/>
    </source>
</evidence>
<dbReference type="Proteomes" id="UP000554482">
    <property type="component" value="Unassembled WGS sequence"/>
</dbReference>